<dbReference type="PATRIC" id="fig|1227487.5.peg.2648"/>
<feature type="compositionally biased region" description="Basic and acidic residues" evidence="2">
    <location>
        <begin position="393"/>
        <end position="402"/>
    </location>
</feature>
<organism evidence="4 5">
    <name type="scientific">Halogeometricum pallidum JCM 14848</name>
    <dbReference type="NCBI Taxonomy" id="1227487"/>
    <lineage>
        <taxon>Archaea</taxon>
        <taxon>Methanobacteriati</taxon>
        <taxon>Methanobacteriota</taxon>
        <taxon>Stenosarchaea group</taxon>
        <taxon>Halobacteria</taxon>
        <taxon>Halobacteriales</taxon>
        <taxon>Haloferacaceae</taxon>
        <taxon>Halogeometricum</taxon>
    </lineage>
</organism>
<sequence length="456" mass="52165">MWHEPFLRSVTLNFVYVLSTGVSETVTKTLQATLATPTTGKEQRLQRLLDTYRTALHDAFDNRADTMSAVNDVVTPYDLPYQAKDALKSYVPKLRSTYNAEELDDEHPLRLVNRAAKFDYSNEREHGFVWQAPQPGRGTNFWIPLRINPEQESLWFDLLSEDAKAGELRLQRHRTSWELHVTVEYSVEEPTDPDDPTYIGFDVGESALITGCALKRDVPRKPMLVSGSRARHLRKEMFTTLRRLQSRDAAEWRVDERFDHYQNALTDIVEKASRQAVEYAHSFENPVIVLEDLSYIRERLDYGKFMNRRLHAWAFARLQGRIEDKAAEAGIRVEYVNAAYTSQTCHACGRLGRRSQQAEFVCPHDDCHVSEFQADINASANIARCANPWGESVRWEPGRDDSPQDGSGRDTATVHRALTRGERASVGNPDAMTRHRTGAVVTPPQSTERRARHPRR</sequence>
<evidence type="ECO:0000259" key="3">
    <source>
        <dbReference type="Pfam" id="PF07282"/>
    </source>
</evidence>
<dbReference type="PANTHER" id="PTHR30405">
    <property type="entry name" value="TRANSPOSASE"/>
    <property type="match status" value="1"/>
</dbReference>
<evidence type="ECO:0000313" key="5">
    <source>
        <dbReference type="Proteomes" id="UP000011513"/>
    </source>
</evidence>
<dbReference type="eggNOG" id="arCOG00682">
    <property type="taxonomic scope" value="Archaea"/>
</dbReference>
<name>M0D3F5_HALPD</name>
<dbReference type="NCBIfam" id="NF040570">
    <property type="entry name" value="guided_TnpB"/>
    <property type="match status" value="1"/>
</dbReference>
<reference evidence="4 5" key="1">
    <citation type="journal article" date="2014" name="PLoS Genet.">
        <title>Phylogenetically driven sequencing of extremely halophilic archaea reveals strategies for static and dynamic osmo-response.</title>
        <authorList>
            <person name="Becker E.A."/>
            <person name="Seitzer P.M."/>
            <person name="Tritt A."/>
            <person name="Larsen D."/>
            <person name="Krusor M."/>
            <person name="Yao A.I."/>
            <person name="Wu D."/>
            <person name="Madern D."/>
            <person name="Eisen J.A."/>
            <person name="Darling A.E."/>
            <person name="Facciotti M.T."/>
        </authorList>
    </citation>
    <scope>NUCLEOTIDE SEQUENCE [LARGE SCALE GENOMIC DNA]</scope>
    <source>
        <strain evidence="4 5">JCM 14848</strain>
    </source>
</reference>
<dbReference type="FunCoup" id="M0D3F5">
    <property type="interactions" value="5"/>
</dbReference>
<proteinExistence type="predicted"/>
<feature type="domain" description="Cas12f1-like TNB" evidence="3">
    <location>
        <begin position="315"/>
        <end position="382"/>
    </location>
</feature>
<evidence type="ECO:0000256" key="2">
    <source>
        <dbReference type="SAM" id="MobiDB-lite"/>
    </source>
</evidence>
<keyword evidence="1" id="KW-0238">DNA-binding</keyword>
<keyword evidence="5" id="KW-1185">Reference proteome</keyword>
<evidence type="ECO:0000256" key="1">
    <source>
        <dbReference type="ARBA" id="ARBA00023125"/>
    </source>
</evidence>
<dbReference type="InParanoid" id="M0D3F5"/>
<dbReference type="InterPro" id="IPR010095">
    <property type="entry name" value="Cas12f1-like_TNB"/>
</dbReference>
<comment type="caution">
    <text evidence="4">The sequence shown here is derived from an EMBL/GenBank/DDBJ whole genome shotgun (WGS) entry which is preliminary data.</text>
</comment>
<dbReference type="GO" id="GO:0003677">
    <property type="term" value="F:DNA binding"/>
    <property type="evidence" value="ECO:0007669"/>
    <property type="project" value="UniProtKB-KW"/>
</dbReference>
<accession>M0D3F5</accession>
<dbReference type="PANTHER" id="PTHR30405:SF21">
    <property type="entry name" value="TRANSPOSASE-RELATED"/>
    <property type="match status" value="1"/>
</dbReference>
<dbReference type="AlphaFoldDB" id="M0D3F5"/>
<dbReference type="Proteomes" id="UP000011513">
    <property type="component" value="Unassembled WGS sequence"/>
</dbReference>
<dbReference type="NCBIfam" id="TIGR01766">
    <property type="entry name" value="IS200/IS605 family accessory protein TnpB-like domain"/>
    <property type="match status" value="1"/>
</dbReference>
<dbReference type="InterPro" id="IPR051399">
    <property type="entry name" value="RNA-guided_DNA_endo/Transpos"/>
</dbReference>
<protein>
    <submittedName>
        <fullName evidence="4">Transposase, IS605 OrfB family protein</fullName>
    </submittedName>
</protein>
<evidence type="ECO:0000313" key="4">
    <source>
        <dbReference type="EMBL" id="ELZ29970.1"/>
    </source>
</evidence>
<dbReference type="Pfam" id="PF07282">
    <property type="entry name" value="Cas12f1-like_TNB"/>
    <property type="match status" value="1"/>
</dbReference>
<gene>
    <name evidence="4" type="ORF">C474_13086</name>
</gene>
<dbReference type="EMBL" id="AOIV01000027">
    <property type="protein sequence ID" value="ELZ29970.1"/>
    <property type="molecule type" value="Genomic_DNA"/>
</dbReference>
<feature type="region of interest" description="Disordered" evidence="2">
    <location>
        <begin position="392"/>
        <end position="456"/>
    </location>
</feature>